<reference evidence="2" key="2">
    <citation type="submission" date="2020-09" db="EMBL/GenBank/DDBJ databases">
        <authorList>
            <person name="Sun Q."/>
            <person name="Kim S."/>
        </authorList>
    </citation>
    <scope>NUCLEOTIDE SEQUENCE</scope>
    <source>
        <strain evidence="2">KCTC 42651</strain>
    </source>
</reference>
<evidence type="ECO:0000313" key="2">
    <source>
        <dbReference type="EMBL" id="GHD58495.1"/>
    </source>
</evidence>
<protein>
    <recommendedName>
        <fullName evidence="1">Sigma-54 factor interaction domain-containing protein</fullName>
    </recommendedName>
</protein>
<comment type="caution">
    <text evidence="2">The sequence shown here is derived from an EMBL/GenBank/DDBJ whole genome shotgun (WGS) entry which is preliminary data.</text>
</comment>
<gene>
    <name evidence="2" type="ORF">GCM10017083_41540</name>
</gene>
<feature type="domain" description="Sigma-54 factor interaction" evidence="1">
    <location>
        <begin position="255"/>
        <end position="402"/>
    </location>
</feature>
<organism evidence="2 3">
    <name type="scientific">Thalassobaculum fulvum</name>
    <dbReference type="NCBI Taxonomy" id="1633335"/>
    <lineage>
        <taxon>Bacteria</taxon>
        <taxon>Pseudomonadati</taxon>
        <taxon>Pseudomonadota</taxon>
        <taxon>Alphaproteobacteria</taxon>
        <taxon>Rhodospirillales</taxon>
        <taxon>Thalassobaculaceae</taxon>
        <taxon>Thalassobaculum</taxon>
    </lineage>
</organism>
<name>A0A918XVD2_9PROT</name>
<dbReference type="Gene3D" id="3.40.50.300">
    <property type="entry name" value="P-loop containing nucleotide triphosphate hydrolases"/>
    <property type="match status" value="1"/>
</dbReference>
<dbReference type="InterPro" id="IPR002078">
    <property type="entry name" value="Sigma_54_int"/>
</dbReference>
<dbReference type="RefSeq" id="WP_189993206.1">
    <property type="nucleotide sequence ID" value="NZ_BMZS01000010.1"/>
</dbReference>
<keyword evidence="3" id="KW-1185">Reference proteome</keyword>
<dbReference type="InterPro" id="IPR027417">
    <property type="entry name" value="P-loop_NTPase"/>
</dbReference>
<evidence type="ECO:0000313" key="3">
    <source>
        <dbReference type="Proteomes" id="UP000630353"/>
    </source>
</evidence>
<dbReference type="Pfam" id="PF00158">
    <property type="entry name" value="Sigma54_activat"/>
    <property type="match status" value="1"/>
</dbReference>
<dbReference type="SUPFAM" id="SSF52540">
    <property type="entry name" value="P-loop containing nucleoside triphosphate hydrolases"/>
    <property type="match status" value="1"/>
</dbReference>
<proteinExistence type="predicted"/>
<dbReference type="GO" id="GO:0005524">
    <property type="term" value="F:ATP binding"/>
    <property type="evidence" value="ECO:0007669"/>
    <property type="project" value="InterPro"/>
</dbReference>
<sequence>MAKGKGALTNGVDTISDKVRNRFQCTMFALFTIAPDSIKWRYGFDRAEVTKGGEEHNIPPPPFLQSLVANLLESDAIFDNFNVSIQYLVVESSLFVSYDVIHTRETPLTCATFDEERISPDAIDAEPIKSLYESLKHTLSKDYKIEKDLGELHKDFPYWRNAGFIDHAISLLKLEIDPDPDSPGKELLVRMDTTYRRHPRAEYSAVFDLPRFPRPEKRASWSINMAGIAADGMTATVSEIVRENMMALELAMGLPNSKIVFIQGEPGSGKEGFASALHYGSKRLQPKDDKPEKFETRSVAGMQLQEFRRLLYGEIMQHGRHEPGLLERVAGGTLFLDEFDKFAKGDEPNAPYSELLRVWEAGKYIPIEGKSELPVKDVNWVVAGAFTSERKISELPPDIWSRITTQLSIKSPLSSPTLDKDDRTAYARALVLNFMLAIGLEHVTNGRGIRESLHALSKPTSRKAAVIRSMLLDDDEKYASQDKLSPSVLTIALANVMVEYIGEYSRVEYVLTKSKSNPGMGIDTENHEDNEGPVVIDVCIPSSLTGKVGLSNGMVTFKSSEMLSLGKIYEGYGLASRRERVFYDSIRTVRQACKIAFARFFEFLLQGKNGCQVDDEWIKRALLDAFVTVDVARKGTAPDKYVSRREWQQEVFGGGVISQDSMNRLKYALIDTANAQTNKATRQVTSAPDTEKN</sequence>
<dbReference type="AlphaFoldDB" id="A0A918XVD2"/>
<evidence type="ECO:0000259" key="1">
    <source>
        <dbReference type="Pfam" id="PF00158"/>
    </source>
</evidence>
<reference evidence="2" key="1">
    <citation type="journal article" date="2014" name="Int. J. Syst. Evol. Microbiol.">
        <title>Complete genome sequence of Corynebacterium casei LMG S-19264T (=DSM 44701T), isolated from a smear-ripened cheese.</title>
        <authorList>
            <consortium name="US DOE Joint Genome Institute (JGI-PGF)"/>
            <person name="Walter F."/>
            <person name="Albersmeier A."/>
            <person name="Kalinowski J."/>
            <person name="Ruckert C."/>
        </authorList>
    </citation>
    <scope>NUCLEOTIDE SEQUENCE</scope>
    <source>
        <strain evidence="2">KCTC 42651</strain>
    </source>
</reference>
<dbReference type="EMBL" id="BMZS01000010">
    <property type="protein sequence ID" value="GHD58495.1"/>
    <property type="molecule type" value="Genomic_DNA"/>
</dbReference>
<dbReference type="GO" id="GO:0006355">
    <property type="term" value="P:regulation of DNA-templated transcription"/>
    <property type="evidence" value="ECO:0007669"/>
    <property type="project" value="InterPro"/>
</dbReference>
<accession>A0A918XVD2</accession>
<dbReference type="Proteomes" id="UP000630353">
    <property type="component" value="Unassembled WGS sequence"/>
</dbReference>